<gene>
    <name evidence="2" type="ORF">CLTEP_27660</name>
</gene>
<keyword evidence="3" id="KW-1185">Reference proteome</keyword>
<protein>
    <submittedName>
        <fullName evidence="2">Uncharacterized protein</fullName>
    </submittedName>
</protein>
<evidence type="ECO:0000313" key="2">
    <source>
        <dbReference type="EMBL" id="KYH28261.1"/>
    </source>
</evidence>
<dbReference type="PATRIC" id="fig|1121338.3.peg.2914"/>
<sequence>MIIIFIFITLLYAFGTLTPMLEERIPTFFVILALVLFIAVLLSLIYTMIKRIREIKGGEEDDISKY</sequence>
<proteinExistence type="predicted"/>
<organism evidence="2 3">
    <name type="scientific">Clostridium tepidiprofundi DSM 19306</name>
    <dbReference type="NCBI Taxonomy" id="1121338"/>
    <lineage>
        <taxon>Bacteria</taxon>
        <taxon>Bacillati</taxon>
        <taxon>Bacillota</taxon>
        <taxon>Clostridia</taxon>
        <taxon>Eubacteriales</taxon>
        <taxon>Clostridiaceae</taxon>
        <taxon>Clostridium</taxon>
    </lineage>
</organism>
<dbReference type="STRING" id="1121338.CLTEP_27660"/>
<keyword evidence="1" id="KW-0472">Membrane</keyword>
<reference evidence="2 3" key="1">
    <citation type="submission" date="2016-02" db="EMBL/GenBank/DDBJ databases">
        <title>Genome sequence of Clostridium tepidiprofundi DSM 19306.</title>
        <authorList>
            <person name="Poehlein A."/>
            <person name="Daniel R."/>
        </authorList>
    </citation>
    <scope>NUCLEOTIDE SEQUENCE [LARGE SCALE GENOMIC DNA]</scope>
    <source>
        <strain evidence="2 3">DSM 19306</strain>
    </source>
</reference>
<dbReference type="AlphaFoldDB" id="A0A151AKV4"/>
<name>A0A151AKV4_9CLOT</name>
<dbReference type="EMBL" id="LTBA01000102">
    <property type="protein sequence ID" value="KYH28261.1"/>
    <property type="molecule type" value="Genomic_DNA"/>
</dbReference>
<dbReference type="Proteomes" id="UP000075531">
    <property type="component" value="Unassembled WGS sequence"/>
</dbReference>
<evidence type="ECO:0000313" key="3">
    <source>
        <dbReference type="Proteomes" id="UP000075531"/>
    </source>
</evidence>
<keyword evidence="1" id="KW-1133">Transmembrane helix</keyword>
<keyword evidence="1" id="KW-0812">Transmembrane</keyword>
<accession>A0A151AKV4</accession>
<evidence type="ECO:0000256" key="1">
    <source>
        <dbReference type="SAM" id="Phobius"/>
    </source>
</evidence>
<comment type="caution">
    <text evidence="2">The sequence shown here is derived from an EMBL/GenBank/DDBJ whole genome shotgun (WGS) entry which is preliminary data.</text>
</comment>
<feature type="transmembrane region" description="Helical" evidence="1">
    <location>
        <begin position="25"/>
        <end position="46"/>
    </location>
</feature>